<keyword evidence="3" id="KW-0158">Chromosome</keyword>
<dbReference type="SMART" id="SM00317">
    <property type="entry name" value="SET"/>
    <property type="match status" value="1"/>
</dbReference>
<keyword evidence="4" id="KW-0489">Methyltransferase</keyword>
<feature type="region of interest" description="Disordered" evidence="11">
    <location>
        <begin position="335"/>
        <end position="368"/>
    </location>
</feature>
<feature type="domain" description="AWS" evidence="13">
    <location>
        <begin position="1996"/>
        <end position="2046"/>
    </location>
</feature>
<feature type="compositionally biased region" description="Acidic residues" evidence="11">
    <location>
        <begin position="37"/>
        <end position="46"/>
    </location>
</feature>
<protein>
    <submittedName>
        <fullName evidence="14">Variant-silencing SET protein</fullName>
    </submittedName>
</protein>
<evidence type="ECO:0000256" key="3">
    <source>
        <dbReference type="ARBA" id="ARBA00022454"/>
    </source>
</evidence>
<comment type="caution">
    <text evidence="14">The sequence shown here is derived from an EMBL/GenBank/DDBJ whole genome shotgun (WGS) entry which is preliminary data.</text>
</comment>
<dbReference type="VEuPathDB" id="PlasmoDB:PGSY75_1322100"/>
<dbReference type="InterPro" id="IPR050777">
    <property type="entry name" value="SET2_Histone-Lys_MeTrsfase"/>
</dbReference>
<evidence type="ECO:0000259" key="13">
    <source>
        <dbReference type="PROSITE" id="PS51215"/>
    </source>
</evidence>
<feature type="compositionally biased region" description="Basic residues" evidence="11">
    <location>
        <begin position="928"/>
        <end position="943"/>
    </location>
</feature>
<evidence type="ECO:0000256" key="10">
    <source>
        <dbReference type="ARBA" id="ARBA00023242"/>
    </source>
</evidence>
<dbReference type="PROSITE" id="PS51215">
    <property type="entry name" value="AWS"/>
    <property type="match status" value="1"/>
</dbReference>
<dbReference type="GO" id="GO:0032259">
    <property type="term" value="P:methylation"/>
    <property type="evidence" value="ECO:0007669"/>
    <property type="project" value="UniProtKB-KW"/>
</dbReference>
<evidence type="ECO:0000256" key="6">
    <source>
        <dbReference type="ARBA" id="ARBA00022691"/>
    </source>
</evidence>
<feature type="compositionally biased region" description="Basic and acidic residues" evidence="11">
    <location>
        <begin position="970"/>
        <end position="1018"/>
    </location>
</feature>
<feature type="compositionally biased region" description="Acidic residues" evidence="11">
    <location>
        <begin position="358"/>
        <end position="368"/>
    </location>
</feature>
<dbReference type="Pfam" id="PF00856">
    <property type="entry name" value="SET"/>
    <property type="match status" value="1"/>
</dbReference>
<evidence type="ECO:0000313" key="14">
    <source>
        <dbReference type="EMBL" id="KYN97021.1"/>
    </source>
</evidence>
<feature type="region of interest" description="Disordered" evidence="11">
    <location>
        <begin position="1649"/>
        <end position="1755"/>
    </location>
</feature>
<dbReference type="SUPFAM" id="SSF82199">
    <property type="entry name" value="SET domain"/>
    <property type="match status" value="1"/>
</dbReference>
<dbReference type="GeneID" id="29777875"/>
<feature type="region of interest" description="Disordered" evidence="11">
    <location>
        <begin position="1499"/>
        <end position="1527"/>
    </location>
</feature>
<feature type="region of interest" description="Disordered" evidence="11">
    <location>
        <begin position="928"/>
        <end position="1018"/>
    </location>
</feature>
<evidence type="ECO:0000259" key="12">
    <source>
        <dbReference type="PROSITE" id="PS50280"/>
    </source>
</evidence>
<dbReference type="Gene3D" id="2.170.270.10">
    <property type="entry name" value="SET domain"/>
    <property type="match status" value="1"/>
</dbReference>
<dbReference type="PROSITE" id="PS50280">
    <property type="entry name" value="SET"/>
    <property type="match status" value="1"/>
</dbReference>
<feature type="domain" description="SET" evidence="12">
    <location>
        <begin position="2048"/>
        <end position="2169"/>
    </location>
</feature>
<dbReference type="InterPro" id="IPR001214">
    <property type="entry name" value="SET_dom"/>
</dbReference>
<dbReference type="InterPro" id="IPR046341">
    <property type="entry name" value="SET_dom_sf"/>
</dbReference>
<accession>A0A151LDK3</accession>
<evidence type="ECO:0000256" key="5">
    <source>
        <dbReference type="ARBA" id="ARBA00022679"/>
    </source>
</evidence>
<dbReference type="GO" id="GO:0042054">
    <property type="term" value="F:histone methyltransferase activity"/>
    <property type="evidence" value="ECO:0007669"/>
    <property type="project" value="InterPro"/>
</dbReference>
<dbReference type="CDD" id="cd10531">
    <property type="entry name" value="SET_SETD2-like"/>
    <property type="match status" value="1"/>
</dbReference>
<evidence type="ECO:0000256" key="1">
    <source>
        <dbReference type="ARBA" id="ARBA00004123"/>
    </source>
</evidence>
<dbReference type="VEuPathDB" id="PlasmoDB:PGABG01_1320200"/>
<evidence type="ECO:0000256" key="7">
    <source>
        <dbReference type="ARBA" id="ARBA00022723"/>
    </source>
</evidence>
<dbReference type="GO" id="GO:0005694">
    <property type="term" value="C:chromosome"/>
    <property type="evidence" value="ECO:0007669"/>
    <property type="project" value="UniProtKB-SubCell"/>
</dbReference>
<sequence length="2477" mass="293271">MEYKHFKNNKILNENVNEKTEKNRQRNTLSHINFIQIDDEDDDNNNEEPKDININKSNYNNNNIFMKTCNENRRNTTFYRHNVINEEQKNFEYLLSRKKKNIDSIDNVNFSDFMKNDFFNMFNNNNIISENKKTNKTINQINNNIDTSKNVNYNINYDEDKGEVINLSFDKKSKKKKTYPEVDIHMYNKKKMNPSYHNINEQNTYQTSDDNTYHNVYSDNCLINSNYTNLLKNESLKYKKGYKQNRQDESTGGEFDYNLEPSLYDDCDKLYKTSFLKNNKNIINKRNEEHKQDIYNNISDICKSYIKNFDYLNKRIFHNKSKIWKLSNKKVTIHGDSKKRIEQNNQEIEEQQRQQDGEKEEDNYNDYYYDDDDDDNYHIYDNYDDYLENDDYDNHNYFYHKNHDINKIEKVQNKNSCSDLINSTCINNTNMECHNKKDDNLKNMDSFLLYMKEKKIKKKKNINDNMENELSDTLLSHSKKHYKDVYDTHCDDINFSFDEDYNMLPKKDIYSDNSRKNLDKYPNNSSHNYINNISSEIIKYCKDNNITLKSDIKNVINHFNKKYANDIIANNNINNIFESMNLQRNNVDHVYDCSINNTTKNSNNVSNNNNNIIHITNDNENIQNNKNKQYVNSIVNIFSKRKNANEKKENVNEKNYISFNSNYKENINLRNNKIYELNNNDFSTNDYVNDINLNKQINNNLNKNDNMLIYNRKCNLDLTNESINMEYNLKKNNSISDLECKRNNNDNYKNKDICDDISEIYMNGYYDDIIKCYMDYTLEGMNDETHFYLCEFCKQNIFDMNNMIKNDKAKECMYSCNISCGRTFHKTCVSYINKNDNYICFFCIYDINFCTLCKEVVTNDSLLPCYYPLCSVSMHIKCVEKLILFNSECLKQYVSIKVSRDINIEQDKTQKSDSCGLIEQPLNIKKKIKRRHSYRKRRRRGTRKSQITTSNKKINKKELTSGDIINTDIMEQKNDKDGNKDNISHNNDNDDNKDNISHNNDNDDNKDNISHNNDNDDKNFKNYLLKEDLLTNELDHNHQILESNKEIKVENNVNMLEDPIYNKLFDKKEETVNNEDDENIMVLKKFICPLHICYVCKEFHINNIESSKKELNNNLFRCIKCFKSVHRKCMNQINNNNNDNINGNNNIYIISHKYKIMCCSNHMDDYKKEHMEYLTYIKQVNHICELVEPLHNNNNNNNNNNNSNKLLSNKGFYDNENNIFISKFHDNSSNELFKNQQNYIKAKGFNCLSYDHNDMNNVNNMNNTNKMNILNLKSCMVNDINTTEGKKKKSCESRGNNSINKKVVFDLTDELNEKLTTFDNIQNKIIYVDNKIERNDNICQKEDGSFNLGCMNISSVDKNNMRPNNHNNNNNDYDGENIISVEEEYNLKNRNLNKNNNTLTIKECTDSSINIDEFINKNQNEKNMSLDSNDALNLKRKRNVSHSYNDILDDTNILKDISTNKSYCVNVSKKKRNVSFNNKEELMRANELYVLNDNNIESNEKNTKNKLNNNNKSKNIKYNNTVDRKNDKNKQINDTINKDLENINHNINNQQVLHNFVDDNMKSKLHMIQIKLRHILSIEKGLLSLKEINIDQMNDECKKHISILCTFRQDFINYVIFLFSKRSDQKTSNEPINHVDDKKEGNIYHIQRKQENINNNNENEEDQSKVDSINNEDQSKVDSINNEDQSKVDSLNNVDQNKQDSLNNVDQNKQDSLNNVDQNKQDSLNNVDQNKQDGLNNVDQNKQDSSNNGHDMNQEELHETCKKNMIYNFLTNYDMKEKKYINKKDEDAIINVLSNDVVSIMQNELKISLYDFIMLKKKTVSINENKNNENVIQDEVGKFHCNDINKMKDNVNNDIISNDKYNNYDDDVLNGKKKKQSILDVSHTNVTSNRTIINNNICNNNSNMQIIEKEKFMNSNNTNYYDEKKREEYSGLFFKGKKKSFKNNKMDLKTFCSLTNNGYKIDLSVLKKYSSFLNFVYISKNTYLSDKNKNLLACKSDDYKCLCQGECNLYTCYNSLSNIQCSKSKCNLPEKIQDRKCFNRPFRKSLVKNLEIKKTEKTGYGVFCKRDIKNGELICEYVGEVLGKEEFEKRLKVYEEESKKTDMYNWYTIQINKDVYIDSAKKGSISRFINHSCSPNSVSQKWIVRGFYRIGIFALRDIPSGEEITYNYSYNFLFNNFECLCKSANCMNYHMLRKGENSEASHIIKENELLNNKIFNPVENFHNLHGKMQDWNIFIEEAHTRLLYEYNKMNAFNLRLMECYSTWIFYDMNFKKNQFFALKSKPFNVSAEFWKILVSAFSDGEKNIINTFNLFLPSLIKIGQLRRIQQYSYILHNIIGLEHDMWNLIDKGFADDEVCRKCKSCGNLTMCDKCFQSYHQLCGNMHSKVYKNNELVLCRFCQKYDYKMQWIKENHGSKMKTCIEIRSKAFYKLNRDIMTLLEESVKYTKNQSLDSIHAHNIKAFKSKKLKLRKFQYKYVKI</sequence>
<organism evidence="14 15">
    <name type="scientific">Plasmodium gaboni</name>
    <dbReference type="NCBI Taxonomy" id="647221"/>
    <lineage>
        <taxon>Eukaryota</taxon>
        <taxon>Sar</taxon>
        <taxon>Alveolata</taxon>
        <taxon>Apicomplexa</taxon>
        <taxon>Aconoidasida</taxon>
        <taxon>Haemosporida</taxon>
        <taxon>Plasmodiidae</taxon>
        <taxon>Plasmodium</taxon>
        <taxon>Plasmodium (Laverania)</taxon>
    </lineage>
</organism>
<reference evidence="14 15" key="1">
    <citation type="journal article" date="2016" name="Nat. Commun.">
        <title>Genomes of cryptic chimpanzee Plasmodium species reveal key evolutionary events leading to human malaria.</title>
        <authorList>
            <person name="Sundararaman S.A."/>
            <person name="Plenderleith L.J."/>
            <person name="Liu W."/>
            <person name="Loy D.E."/>
            <person name="Learn G.H."/>
            <person name="Li Y."/>
            <person name="Shaw K.S."/>
            <person name="Ayouba A."/>
            <person name="Peeters M."/>
            <person name="Speede S."/>
            <person name="Shaw G.M."/>
            <person name="Bushman F.D."/>
            <person name="Brisson D."/>
            <person name="Rayner J.C."/>
            <person name="Sharp P.M."/>
            <person name="Hahn B.H."/>
        </authorList>
    </citation>
    <scope>NUCLEOTIDE SEQUENCE [LARGE SCALE GENOMIC DNA]</scope>
    <source>
        <strain evidence="14 15">SY75</strain>
    </source>
</reference>
<feature type="compositionally biased region" description="Polar residues" evidence="11">
    <location>
        <begin position="1666"/>
        <end position="1751"/>
    </location>
</feature>
<keyword evidence="10" id="KW-0539">Nucleus</keyword>
<proteinExistence type="predicted"/>
<dbReference type="RefSeq" id="XP_018640026.1">
    <property type="nucleotide sequence ID" value="XM_018787284.1"/>
</dbReference>
<dbReference type="SMART" id="SM00249">
    <property type="entry name" value="PHD"/>
    <property type="match status" value="4"/>
</dbReference>
<feature type="region of interest" description="Disordered" evidence="11">
    <location>
        <begin position="14"/>
        <end position="54"/>
    </location>
</feature>
<dbReference type="GO" id="GO:0008270">
    <property type="term" value="F:zinc ion binding"/>
    <property type="evidence" value="ECO:0007669"/>
    <property type="project" value="UniProtKB-KW"/>
</dbReference>
<dbReference type="InterPro" id="IPR006560">
    <property type="entry name" value="AWS_dom"/>
</dbReference>
<comment type="subcellular location">
    <subcellularLocation>
        <location evidence="2">Chromosome</location>
    </subcellularLocation>
    <subcellularLocation>
        <location evidence="1">Nucleus</location>
    </subcellularLocation>
</comment>
<dbReference type="Proteomes" id="UP000076004">
    <property type="component" value="Chromosome 13"/>
</dbReference>
<keyword evidence="8" id="KW-0863">Zinc-finger</keyword>
<name>A0A151LDK3_9APIC</name>
<evidence type="ECO:0000256" key="8">
    <source>
        <dbReference type="ARBA" id="ARBA00022771"/>
    </source>
</evidence>
<dbReference type="PANTHER" id="PTHR22884">
    <property type="entry name" value="SET DOMAIN PROTEINS"/>
    <property type="match status" value="1"/>
</dbReference>
<evidence type="ECO:0000256" key="9">
    <source>
        <dbReference type="ARBA" id="ARBA00022833"/>
    </source>
</evidence>
<evidence type="ECO:0000313" key="15">
    <source>
        <dbReference type="Proteomes" id="UP000076004"/>
    </source>
</evidence>
<dbReference type="InterPro" id="IPR001965">
    <property type="entry name" value="Znf_PHD"/>
</dbReference>
<keyword evidence="7" id="KW-0479">Metal-binding</keyword>
<dbReference type="KEGG" id="pgab:PGSY75_1322100"/>
<evidence type="ECO:0000256" key="2">
    <source>
        <dbReference type="ARBA" id="ARBA00004286"/>
    </source>
</evidence>
<keyword evidence="6" id="KW-0949">S-adenosyl-L-methionine</keyword>
<evidence type="ECO:0000256" key="11">
    <source>
        <dbReference type="SAM" id="MobiDB-lite"/>
    </source>
</evidence>
<evidence type="ECO:0000256" key="4">
    <source>
        <dbReference type="ARBA" id="ARBA00022603"/>
    </source>
</evidence>
<keyword evidence="9" id="KW-0862">Zinc</keyword>
<feature type="compositionally biased region" description="Low complexity" evidence="11">
    <location>
        <begin position="1505"/>
        <end position="1520"/>
    </location>
</feature>
<keyword evidence="5" id="KW-0808">Transferase</keyword>
<dbReference type="EMBL" id="LVLB01000014">
    <property type="protein sequence ID" value="KYN97021.1"/>
    <property type="molecule type" value="Genomic_DNA"/>
</dbReference>
<dbReference type="GO" id="GO:0005634">
    <property type="term" value="C:nucleus"/>
    <property type="evidence" value="ECO:0007669"/>
    <property type="project" value="UniProtKB-SubCell"/>
</dbReference>
<gene>
    <name evidence="14" type="ORF">PGSY75_1322100</name>
</gene>